<dbReference type="Gene3D" id="3.30.750.24">
    <property type="entry name" value="STAS domain"/>
    <property type="match status" value="1"/>
</dbReference>
<feature type="domain" description="PAC" evidence="4">
    <location>
        <begin position="110"/>
        <end position="162"/>
    </location>
</feature>
<dbReference type="Pfam" id="PF08448">
    <property type="entry name" value="PAS_4"/>
    <property type="match status" value="1"/>
</dbReference>
<gene>
    <name evidence="6" type="ORF">O0S08_46105</name>
</gene>
<dbReference type="InterPro" id="IPR013656">
    <property type="entry name" value="PAS_4"/>
</dbReference>
<dbReference type="EMBL" id="CP114040">
    <property type="protein sequence ID" value="WAS93562.1"/>
    <property type="molecule type" value="Genomic_DNA"/>
</dbReference>
<feature type="domain" description="STAS" evidence="5">
    <location>
        <begin position="179"/>
        <end position="290"/>
    </location>
</feature>
<name>A0ABY7H2Z0_9BACT</name>
<accession>A0ABY7H2Z0</accession>
<dbReference type="InterPro" id="IPR000014">
    <property type="entry name" value="PAS"/>
</dbReference>
<sequence>MNDTSASTPPESDSEIQALRRRVAELEQTVAALEQERDVFKHVVHHAPAFISRLTPDGRTIYANATCERLVGKTNKQIAGLNLLPILYPADLYPAVEEYLKIAAEGGDVSDYELTIQSHTGERRTLAWNSYHRFGVDGTLQEVVSFGVDITERKREENERRRLQEEIIAVQAATLAELSTPLIPISGKIVAMPLIGSIDAARAQRIIDTLLSGISEARASTAILDITGVAVVDTQVADALLRAARSVRLLGAEVILTGIRPDVAQTLVNLGTNLEGIVTRATLQSGIAFAMQQG</sequence>
<dbReference type="CDD" id="cd07041">
    <property type="entry name" value="STAS_RsbR_RsbS_like"/>
    <property type="match status" value="1"/>
</dbReference>
<reference evidence="6" key="1">
    <citation type="submission" date="2022-11" db="EMBL/GenBank/DDBJ databases">
        <title>Minimal conservation of predation-associated metabolite biosynthetic gene clusters underscores biosynthetic potential of Myxococcota including descriptions for ten novel species: Archangium lansinium sp. nov., Myxococcus landrumus sp. nov., Nannocystis bai.</title>
        <authorList>
            <person name="Ahearne A."/>
            <person name="Stevens C."/>
            <person name="Dowd S."/>
        </authorList>
    </citation>
    <scope>NUCLEOTIDE SEQUENCE</scope>
    <source>
        <strain evidence="6">Fl3</strain>
    </source>
</reference>
<evidence type="ECO:0000313" key="6">
    <source>
        <dbReference type="EMBL" id="WAS93562.1"/>
    </source>
</evidence>
<dbReference type="PROSITE" id="PS50112">
    <property type="entry name" value="PAS"/>
    <property type="match status" value="1"/>
</dbReference>
<organism evidence="6 7">
    <name type="scientific">Nannocystis punicea</name>
    <dbReference type="NCBI Taxonomy" id="2995304"/>
    <lineage>
        <taxon>Bacteria</taxon>
        <taxon>Pseudomonadati</taxon>
        <taxon>Myxococcota</taxon>
        <taxon>Polyangia</taxon>
        <taxon>Nannocystales</taxon>
        <taxon>Nannocystaceae</taxon>
        <taxon>Nannocystis</taxon>
    </lineage>
</organism>
<keyword evidence="1" id="KW-0597">Phosphoprotein</keyword>
<evidence type="ECO:0000256" key="1">
    <source>
        <dbReference type="ARBA" id="ARBA00022553"/>
    </source>
</evidence>
<dbReference type="SUPFAM" id="SSF55785">
    <property type="entry name" value="PYP-like sensor domain (PAS domain)"/>
    <property type="match status" value="1"/>
</dbReference>
<evidence type="ECO:0000256" key="2">
    <source>
        <dbReference type="SAM" id="Coils"/>
    </source>
</evidence>
<dbReference type="CDD" id="cd00130">
    <property type="entry name" value="PAS"/>
    <property type="match status" value="1"/>
</dbReference>
<dbReference type="InterPro" id="IPR002645">
    <property type="entry name" value="STAS_dom"/>
</dbReference>
<proteinExistence type="predicted"/>
<keyword evidence="7" id="KW-1185">Reference proteome</keyword>
<dbReference type="InterPro" id="IPR035965">
    <property type="entry name" value="PAS-like_dom_sf"/>
</dbReference>
<dbReference type="SMART" id="SM00091">
    <property type="entry name" value="PAS"/>
    <property type="match status" value="1"/>
</dbReference>
<dbReference type="Gene3D" id="3.30.450.20">
    <property type="entry name" value="PAS domain"/>
    <property type="match status" value="1"/>
</dbReference>
<dbReference type="PROSITE" id="PS50801">
    <property type="entry name" value="STAS"/>
    <property type="match status" value="1"/>
</dbReference>
<keyword evidence="2" id="KW-0175">Coiled coil</keyword>
<dbReference type="NCBIfam" id="TIGR00229">
    <property type="entry name" value="sensory_box"/>
    <property type="match status" value="1"/>
</dbReference>
<feature type="coiled-coil region" evidence="2">
    <location>
        <begin position="16"/>
        <end position="43"/>
    </location>
</feature>
<dbReference type="PROSITE" id="PS50113">
    <property type="entry name" value="PAC"/>
    <property type="match status" value="1"/>
</dbReference>
<evidence type="ECO:0000259" key="5">
    <source>
        <dbReference type="PROSITE" id="PS50801"/>
    </source>
</evidence>
<dbReference type="PANTHER" id="PTHR33745:SF3">
    <property type="entry name" value="RSBT CO-ANTAGONIST PROTEIN RSBRC"/>
    <property type="match status" value="1"/>
</dbReference>
<evidence type="ECO:0000313" key="7">
    <source>
        <dbReference type="Proteomes" id="UP001164459"/>
    </source>
</evidence>
<feature type="domain" description="PAS" evidence="3">
    <location>
        <begin position="36"/>
        <end position="107"/>
    </location>
</feature>
<dbReference type="InterPro" id="IPR000700">
    <property type="entry name" value="PAS-assoc_C"/>
</dbReference>
<dbReference type="SUPFAM" id="SSF52091">
    <property type="entry name" value="SpoIIaa-like"/>
    <property type="match status" value="1"/>
</dbReference>
<dbReference type="RefSeq" id="WP_269035901.1">
    <property type="nucleotide sequence ID" value="NZ_CP114040.1"/>
</dbReference>
<dbReference type="PANTHER" id="PTHR33745">
    <property type="entry name" value="RSBT ANTAGONIST PROTEIN RSBS-RELATED"/>
    <property type="match status" value="1"/>
</dbReference>
<dbReference type="InterPro" id="IPR051932">
    <property type="entry name" value="Bact_StressResp_Reg"/>
</dbReference>
<dbReference type="InterPro" id="IPR036513">
    <property type="entry name" value="STAS_dom_sf"/>
</dbReference>
<protein>
    <submittedName>
        <fullName evidence="6">PAS domain-containing protein</fullName>
    </submittedName>
</protein>
<dbReference type="Proteomes" id="UP001164459">
    <property type="component" value="Chromosome"/>
</dbReference>
<dbReference type="Pfam" id="PF01740">
    <property type="entry name" value="STAS"/>
    <property type="match status" value="1"/>
</dbReference>
<evidence type="ECO:0000259" key="3">
    <source>
        <dbReference type="PROSITE" id="PS50112"/>
    </source>
</evidence>
<evidence type="ECO:0000259" key="4">
    <source>
        <dbReference type="PROSITE" id="PS50113"/>
    </source>
</evidence>